<sequence>MISFLNLDKEKILTAAKQQFPHAYIEQDDVDFYLPDIEKGEIQIMSVTYPVYVSTHYAYEDKMVNGNKTRYKIPLSIIYTKQDAYEIIYDSRDICYVAYEQENAIQFVLYEDFYDFIKDQITICEKK</sequence>
<reference evidence="1 2" key="1">
    <citation type="submission" date="2019-03" db="EMBL/GenBank/DDBJ databases">
        <title>Genomic Encyclopedia of Type Strains, Phase IV (KMG-IV): sequencing the most valuable type-strain genomes for metagenomic binning, comparative biology and taxonomic classification.</title>
        <authorList>
            <person name="Goeker M."/>
        </authorList>
    </citation>
    <scope>NUCLEOTIDE SEQUENCE [LARGE SCALE GENOMIC DNA]</scope>
    <source>
        <strain evidence="1 2">DSM 29481</strain>
    </source>
</reference>
<name>A0A4R3TP25_9FIRM</name>
<dbReference type="Proteomes" id="UP000295773">
    <property type="component" value="Unassembled WGS sequence"/>
</dbReference>
<keyword evidence="2" id="KW-1185">Reference proteome</keyword>
<gene>
    <name evidence="1" type="ORF">EDD61_102154</name>
</gene>
<dbReference type="AlphaFoldDB" id="A0A4R3TP25"/>
<evidence type="ECO:0000313" key="1">
    <source>
        <dbReference type="EMBL" id="TCU63151.1"/>
    </source>
</evidence>
<comment type="caution">
    <text evidence="1">The sequence shown here is derived from an EMBL/GenBank/DDBJ whole genome shotgun (WGS) entry which is preliminary data.</text>
</comment>
<protein>
    <submittedName>
        <fullName evidence="1">Uncharacterized protein</fullName>
    </submittedName>
</protein>
<dbReference type="RefSeq" id="WP_008979322.1">
    <property type="nucleotide sequence ID" value="NZ_DBGDHU010000009.1"/>
</dbReference>
<dbReference type="EMBL" id="SMBP01000002">
    <property type="protein sequence ID" value="TCU63151.1"/>
    <property type="molecule type" value="Genomic_DNA"/>
</dbReference>
<organism evidence="1 2">
    <name type="scientific">Longicatena caecimuris</name>
    <dbReference type="NCBI Taxonomy" id="1796635"/>
    <lineage>
        <taxon>Bacteria</taxon>
        <taxon>Bacillati</taxon>
        <taxon>Bacillota</taxon>
        <taxon>Erysipelotrichia</taxon>
        <taxon>Erysipelotrichales</taxon>
        <taxon>Erysipelotrichaceae</taxon>
        <taxon>Longicatena</taxon>
    </lineage>
</organism>
<evidence type="ECO:0000313" key="2">
    <source>
        <dbReference type="Proteomes" id="UP000295773"/>
    </source>
</evidence>
<accession>A0A4R3TP25</accession>
<proteinExistence type="predicted"/>